<sequence length="73" mass="8056">MAQPLHPYLYALKTFRSTPKVAAKMLRTVIILGFCLAVATAEMWAVGVAGKLACNGKPYKDAKIKLYDNDHCK</sequence>
<accession>A0AA36D2T7</accession>
<dbReference type="EMBL" id="CATQJA010002655">
    <property type="protein sequence ID" value="CAJ0578889.1"/>
    <property type="molecule type" value="Genomic_DNA"/>
</dbReference>
<dbReference type="Proteomes" id="UP001177023">
    <property type="component" value="Unassembled WGS sequence"/>
</dbReference>
<reference evidence="1" key="1">
    <citation type="submission" date="2023-06" db="EMBL/GenBank/DDBJ databases">
        <authorList>
            <person name="Delattre M."/>
        </authorList>
    </citation>
    <scope>NUCLEOTIDE SEQUENCE</scope>
    <source>
        <strain evidence="1">AF72</strain>
    </source>
</reference>
<keyword evidence="2" id="KW-1185">Reference proteome</keyword>
<evidence type="ECO:0000313" key="2">
    <source>
        <dbReference type="Proteomes" id="UP001177023"/>
    </source>
</evidence>
<proteinExistence type="predicted"/>
<dbReference type="AlphaFoldDB" id="A0AA36D2T7"/>
<name>A0AA36D2T7_9BILA</name>
<protein>
    <submittedName>
        <fullName evidence="1">Uncharacterized protein</fullName>
    </submittedName>
</protein>
<gene>
    <name evidence="1" type="ORF">MSPICULIGERA_LOCUS17127</name>
</gene>
<feature type="non-terminal residue" evidence="1">
    <location>
        <position position="73"/>
    </location>
</feature>
<evidence type="ECO:0000313" key="1">
    <source>
        <dbReference type="EMBL" id="CAJ0578889.1"/>
    </source>
</evidence>
<comment type="caution">
    <text evidence="1">The sequence shown here is derived from an EMBL/GenBank/DDBJ whole genome shotgun (WGS) entry which is preliminary data.</text>
</comment>
<organism evidence="1 2">
    <name type="scientific">Mesorhabditis spiculigera</name>
    <dbReference type="NCBI Taxonomy" id="96644"/>
    <lineage>
        <taxon>Eukaryota</taxon>
        <taxon>Metazoa</taxon>
        <taxon>Ecdysozoa</taxon>
        <taxon>Nematoda</taxon>
        <taxon>Chromadorea</taxon>
        <taxon>Rhabditida</taxon>
        <taxon>Rhabditina</taxon>
        <taxon>Rhabditomorpha</taxon>
        <taxon>Rhabditoidea</taxon>
        <taxon>Rhabditidae</taxon>
        <taxon>Mesorhabditinae</taxon>
        <taxon>Mesorhabditis</taxon>
    </lineage>
</organism>